<keyword evidence="6" id="KW-1185">Reference proteome</keyword>
<dbReference type="EMBL" id="AFQE01000021">
    <property type="protein sequence ID" value="EGQ78230.1"/>
    <property type="molecule type" value="Genomic_DNA"/>
</dbReference>
<reference evidence="4 6" key="2">
    <citation type="submission" date="2022-03" db="EMBL/GenBank/DDBJ databases">
        <title>Genome sequencing of Neisseria macacae.</title>
        <authorList>
            <person name="Baek M.-G."/>
        </authorList>
    </citation>
    <scope>NUCLEOTIDE SEQUENCE [LARGE SCALE GENOMIC DNA]</scope>
    <source>
        <strain evidence="4 6">ATCC 33926</strain>
    </source>
</reference>
<dbReference type="RefSeq" id="WP_003764894.1">
    <property type="nucleotide sequence ID" value="NZ_CP094241.1"/>
</dbReference>
<evidence type="ECO:0000313" key="3">
    <source>
        <dbReference type="EMBL" id="EGQ78230.1"/>
    </source>
</evidence>
<evidence type="ECO:0000259" key="2">
    <source>
        <dbReference type="Pfam" id="PF13145"/>
    </source>
</evidence>
<reference evidence="3 5" key="1">
    <citation type="submission" date="2011-05" db="EMBL/GenBank/DDBJ databases">
        <authorList>
            <person name="Muzny D."/>
            <person name="Qin X."/>
            <person name="Deng J."/>
            <person name="Jiang H."/>
            <person name="Liu Y."/>
            <person name="Qu J."/>
            <person name="Song X.-Z."/>
            <person name="Zhang L."/>
            <person name="Thornton R."/>
            <person name="Coyle M."/>
            <person name="Francisco L."/>
            <person name="Jackson L."/>
            <person name="Javaid M."/>
            <person name="Korchina V."/>
            <person name="Kovar C."/>
            <person name="Mata R."/>
            <person name="Mathew T."/>
            <person name="Ngo R."/>
            <person name="Nguyen L."/>
            <person name="Nguyen N."/>
            <person name="Okwuonu G."/>
            <person name="Ongeri F."/>
            <person name="Pham C."/>
            <person name="Simmons D."/>
            <person name="Wilczek-Boney K."/>
            <person name="Hale W."/>
            <person name="Jakkamsetti A."/>
            <person name="Pham P."/>
            <person name="Ruth R."/>
            <person name="San Lucas F."/>
            <person name="Warren J."/>
            <person name="Zhang J."/>
            <person name="Zhao Z."/>
            <person name="Zhou C."/>
            <person name="Zhu D."/>
            <person name="Lee S."/>
            <person name="Bess C."/>
            <person name="Blankenburg K."/>
            <person name="Forbes L."/>
            <person name="Fu Q."/>
            <person name="Gubbala S."/>
            <person name="Hirani K."/>
            <person name="Jayaseelan J.C."/>
            <person name="Lara F."/>
            <person name="Munidasa M."/>
            <person name="Palculict T."/>
            <person name="Patil S."/>
            <person name="Pu L.-L."/>
            <person name="Saada N."/>
            <person name="Tang L."/>
            <person name="Weissenberger G."/>
            <person name="Zhu Y."/>
            <person name="Hemphill L."/>
            <person name="Shang Y."/>
            <person name="Youmans B."/>
            <person name="Ayvaz T."/>
            <person name="Ross M."/>
            <person name="Santibanez J."/>
            <person name="Aqrawi P."/>
            <person name="Gross S."/>
            <person name="Joshi V."/>
            <person name="Fowler G."/>
            <person name="Nazareth L."/>
            <person name="Reid J."/>
            <person name="Worley K."/>
            <person name="Petrosino J."/>
            <person name="Highlander S."/>
            <person name="Gibbs R."/>
        </authorList>
    </citation>
    <scope>NUCLEOTIDE SEQUENCE [LARGE SCALE GENOMIC DNA]</scope>
    <source>
        <strain evidence="3 5">ATCC 33926</strain>
    </source>
</reference>
<dbReference type="AlphaFoldDB" id="A0AA36XLL7"/>
<keyword evidence="1" id="KW-0732">Signal</keyword>
<evidence type="ECO:0000256" key="1">
    <source>
        <dbReference type="SAM" id="SignalP"/>
    </source>
</evidence>
<feature type="signal peptide" evidence="1">
    <location>
        <begin position="1"/>
        <end position="21"/>
    </location>
</feature>
<evidence type="ECO:0000313" key="5">
    <source>
        <dbReference type="Proteomes" id="UP000004982"/>
    </source>
</evidence>
<keyword evidence="4" id="KW-0413">Isomerase</keyword>
<dbReference type="InterPro" id="IPR027304">
    <property type="entry name" value="Trigger_fact/SurA_dom_sf"/>
</dbReference>
<dbReference type="SUPFAM" id="SSF109998">
    <property type="entry name" value="Triger factor/SurA peptide-binding domain-like"/>
    <property type="match status" value="1"/>
</dbReference>
<sequence>MKYQTAAAVIMATAVAGFAVAKAPDIDPARIDSEVARILKQAEQRPESKQQPDGKAIRQEVVKHLQSIEILKNAALKAGLDKDPEVRNQFLTMEAEFYAAQYADYLKRTAEISNAELLKFYDQQTRMIKIQQVSFDTPEEARAAQELLLKGLSFEELTKRYPNQQPAFEDFVMARQLRQPLAGILGPMNRGEVTHNPVEIENKFFLFKISEVQKDPQAPPFDLIRDQLTQLLKEDKAQQQIHQLLRENGIEQ</sequence>
<accession>A0AA36XLL7</accession>
<evidence type="ECO:0000313" key="6">
    <source>
        <dbReference type="Proteomes" id="UP000829455"/>
    </source>
</evidence>
<dbReference type="GO" id="GO:0003755">
    <property type="term" value="F:peptidyl-prolyl cis-trans isomerase activity"/>
    <property type="evidence" value="ECO:0007669"/>
    <property type="project" value="InterPro"/>
</dbReference>
<dbReference type="InterPro" id="IPR000297">
    <property type="entry name" value="PPIase_PpiC"/>
</dbReference>
<dbReference type="Proteomes" id="UP000829455">
    <property type="component" value="Chromosome"/>
</dbReference>
<gene>
    <name evidence="3" type="ORF">HMPREF9418_0317</name>
    <name evidence="4" type="ORF">MON40_11605</name>
</gene>
<organism evidence="3 5">
    <name type="scientific">Neisseria macacae ATCC 33926</name>
    <dbReference type="NCBI Taxonomy" id="997348"/>
    <lineage>
        <taxon>Bacteria</taxon>
        <taxon>Pseudomonadati</taxon>
        <taxon>Pseudomonadota</taxon>
        <taxon>Betaproteobacteria</taxon>
        <taxon>Neisseriales</taxon>
        <taxon>Neisseriaceae</taxon>
        <taxon>Neisseria</taxon>
    </lineage>
</organism>
<dbReference type="EMBL" id="CP094241">
    <property type="protein sequence ID" value="UNV84634.1"/>
    <property type="molecule type" value="Genomic_DNA"/>
</dbReference>
<protein>
    <submittedName>
        <fullName evidence="4">Peptidylprolyl isomerase</fullName>
    </submittedName>
</protein>
<proteinExistence type="predicted"/>
<name>A0AA36XLL7_9NEIS</name>
<feature type="chain" id="PRO_5041282487" evidence="1">
    <location>
        <begin position="22"/>
        <end position="252"/>
    </location>
</feature>
<feature type="domain" description="PpiC" evidence="2">
    <location>
        <begin position="112"/>
        <end position="226"/>
    </location>
</feature>
<dbReference type="Pfam" id="PF13145">
    <property type="entry name" value="Rotamase_2"/>
    <property type="match status" value="1"/>
</dbReference>
<dbReference type="Proteomes" id="UP000004982">
    <property type="component" value="Unassembled WGS sequence"/>
</dbReference>
<evidence type="ECO:0000313" key="4">
    <source>
        <dbReference type="EMBL" id="UNV84634.1"/>
    </source>
</evidence>